<evidence type="ECO:0000259" key="7">
    <source>
        <dbReference type="Pfam" id="PF02782"/>
    </source>
</evidence>
<evidence type="ECO:0000256" key="2">
    <source>
        <dbReference type="ARBA" id="ARBA00022679"/>
    </source>
</evidence>
<name>A0A1G6JHM8_NIADE</name>
<evidence type="ECO:0000256" key="1">
    <source>
        <dbReference type="ARBA" id="ARBA00009156"/>
    </source>
</evidence>
<dbReference type="STRING" id="1285928.SAMN04487894_101538"/>
<dbReference type="Pfam" id="PF02782">
    <property type="entry name" value="FGGY_C"/>
    <property type="match status" value="1"/>
</dbReference>
<evidence type="ECO:0000256" key="4">
    <source>
        <dbReference type="ARBA" id="ARBA00022777"/>
    </source>
</evidence>
<dbReference type="AlphaFoldDB" id="A0A1G6JHM8"/>
<dbReference type="GO" id="GO:0006071">
    <property type="term" value="P:glycerol metabolic process"/>
    <property type="evidence" value="ECO:0007669"/>
    <property type="project" value="TreeGrafter"/>
</dbReference>
<evidence type="ECO:0000256" key="5">
    <source>
        <dbReference type="ARBA" id="ARBA00022840"/>
    </source>
</evidence>
<dbReference type="OrthoDB" id="9786272at2"/>
<dbReference type="EMBL" id="FMZO01000001">
    <property type="protein sequence ID" value="SDC18158.1"/>
    <property type="molecule type" value="Genomic_DNA"/>
</dbReference>
<evidence type="ECO:0000256" key="3">
    <source>
        <dbReference type="ARBA" id="ARBA00022741"/>
    </source>
</evidence>
<dbReference type="Gene3D" id="3.30.420.40">
    <property type="match status" value="2"/>
</dbReference>
<dbReference type="CDD" id="cd07772">
    <property type="entry name" value="ASKHA_NBD_FGGY_NaCK-like"/>
    <property type="match status" value="1"/>
</dbReference>
<gene>
    <name evidence="8" type="ORF">SAMN04487894_101538</name>
</gene>
<dbReference type="RefSeq" id="WP_090388461.1">
    <property type="nucleotide sequence ID" value="NZ_FMZO01000001.1"/>
</dbReference>
<keyword evidence="2" id="KW-0808">Transferase</keyword>
<feature type="domain" description="Carbohydrate kinase FGGY C-terminal" evidence="7">
    <location>
        <begin position="366"/>
        <end position="442"/>
    </location>
</feature>
<proteinExistence type="inferred from homology"/>
<dbReference type="PANTHER" id="PTHR10196">
    <property type="entry name" value="SUGAR KINASE"/>
    <property type="match status" value="1"/>
</dbReference>
<keyword evidence="3" id="KW-0547">Nucleotide-binding</keyword>
<dbReference type="SUPFAM" id="SSF53067">
    <property type="entry name" value="Actin-like ATPase domain"/>
    <property type="match status" value="2"/>
</dbReference>
<evidence type="ECO:0000259" key="6">
    <source>
        <dbReference type="Pfam" id="PF00370"/>
    </source>
</evidence>
<reference evidence="9" key="1">
    <citation type="submission" date="2016-10" db="EMBL/GenBank/DDBJ databases">
        <authorList>
            <person name="Varghese N."/>
            <person name="Submissions S."/>
        </authorList>
    </citation>
    <scope>NUCLEOTIDE SEQUENCE [LARGE SCALE GENOMIC DNA]</scope>
    <source>
        <strain evidence="9">DSM 25811 / CCM 8410 / LMG 26954 / E90</strain>
    </source>
</reference>
<protein>
    <submittedName>
        <fullName evidence="8">Sugar (Pentulose or hexulose) kinase</fullName>
    </submittedName>
</protein>
<dbReference type="GO" id="GO:0004370">
    <property type="term" value="F:glycerol kinase activity"/>
    <property type="evidence" value="ECO:0007669"/>
    <property type="project" value="TreeGrafter"/>
</dbReference>
<keyword evidence="4 8" id="KW-0418">Kinase</keyword>
<dbReference type="InterPro" id="IPR018484">
    <property type="entry name" value="FGGY_N"/>
</dbReference>
<dbReference type="Proteomes" id="UP000198757">
    <property type="component" value="Unassembled WGS sequence"/>
</dbReference>
<dbReference type="GO" id="GO:0005524">
    <property type="term" value="F:ATP binding"/>
    <property type="evidence" value="ECO:0007669"/>
    <property type="project" value="UniProtKB-KW"/>
</dbReference>
<dbReference type="Pfam" id="PF00370">
    <property type="entry name" value="FGGY_N"/>
    <property type="match status" value="1"/>
</dbReference>
<comment type="similarity">
    <text evidence="1">Belongs to the FGGY kinase family.</text>
</comment>
<evidence type="ECO:0000313" key="9">
    <source>
        <dbReference type="Proteomes" id="UP000198757"/>
    </source>
</evidence>
<evidence type="ECO:0000313" key="8">
    <source>
        <dbReference type="EMBL" id="SDC18158.1"/>
    </source>
</evidence>
<keyword evidence="9" id="KW-1185">Reference proteome</keyword>
<feature type="domain" description="Carbohydrate kinase FGGY N-terminal" evidence="6">
    <location>
        <begin position="10"/>
        <end position="241"/>
    </location>
</feature>
<dbReference type="GO" id="GO:0005829">
    <property type="term" value="C:cytosol"/>
    <property type="evidence" value="ECO:0007669"/>
    <property type="project" value="TreeGrafter"/>
</dbReference>
<keyword evidence="5" id="KW-0067">ATP-binding</keyword>
<dbReference type="InterPro" id="IPR018485">
    <property type="entry name" value="FGGY_C"/>
</dbReference>
<organism evidence="8 9">
    <name type="scientific">Niabella drilacis (strain DSM 25811 / CCM 8410 / CCUG 62505 / LMG 26954 / E90)</name>
    <dbReference type="NCBI Taxonomy" id="1285928"/>
    <lineage>
        <taxon>Bacteria</taxon>
        <taxon>Pseudomonadati</taxon>
        <taxon>Bacteroidota</taxon>
        <taxon>Chitinophagia</taxon>
        <taxon>Chitinophagales</taxon>
        <taxon>Chitinophagaceae</taxon>
        <taxon>Niabella</taxon>
    </lineage>
</organism>
<dbReference type="PANTHER" id="PTHR10196:SF69">
    <property type="entry name" value="GLYCEROL KINASE"/>
    <property type="match status" value="1"/>
</dbReference>
<sequence>MRTGMPVTAVFDIGKTNKKLLVFDEYYNVVREQVIRFDEIEDDEGFPCEDLEALGRWVQEQFGLLKKDPGLQLKAVNFSTYGASVVYLDKDGLPVGYLYNYLKPYPAELQNAFEQERGDAAAFSVATCTPLMGHLNAGMQLYWMKKKKQDLLQKVAHVLHFPQYLSYLLTGKMMTEMTHLGCHSGMWDFRKNRYHTWLAEEGLIEMLAPITPGSHAVNVKNEGTGELIAIGAGLHDSSAAVIPYLQRFPDPFMILSTGTWSISLNPFNQTLPNATELSKGSLSYLSDTGLPVKASMLFAGNDHDLQVKRIAAYFNSSPGFYQSVMPDRELFEGLLSGLPAAGISEEVAAITSATTPARFRSRDLQQYRNASEAYHQLVADIVTQQKTSSAMVLGDGGPRQLFVDGGFCKNELYMQLLSAAFPQMKVCAATMVQGTALGAALALHHHWNRKPLAAALVQLMHYSG</sequence>
<dbReference type="InterPro" id="IPR043129">
    <property type="entry name" value="ATPase_NBD"/>
</dbReference>
<accession>A0A1G6JHM8</accession>